<evidence type="ECO:0000256" key="6">
    <source>
        <dbReference type="HAMAP-Rule" id="MF_01007"/>
    </source>
</evidence>
<dbReference type="PIRSF" id="PIRSF004486">
    <property type="entry name" value="MraW"/>
    <property type="match status" value="1"/>
</dbReference>
<name>A0A497E6H4_UNCAE</name>
<accession>A0A497E6H4</accession>
<dbReference type="GO" id="GO:0005737">
    <property type="term" value="C:cytoplasm"/>
    <property type="evidence" value="ECO:0007669"/>
    <property type="project" value="UniProtKB-SubCell"/>
</dbReference>
<dbReference type="FunFam" id="1.10.150.170:FF:000003">
    <property type="entry name" value="Ribosomal RNA small subunit methyltransferase H"/>
    <property type="match status" value="1"/>
</dbReference>
<dbReference type="EC" id="2.1.1.199" evidence="6"/>
<evidence type="ECO:0000256" key="7">
    <source>
        <dbReference type="SAM" id="Coils"/>
    </source>
</evidence>
<dbReference type="Gene3D" id="3.40.50.150">
    <property type="entry name" value="Vaccinia Virus protein VP39"/>
    <property type="match status" value="1"/>
</dbReference>
<dbReference type="PANTHER" id="PTHR11265">
    <property type="entry name" value="S-ADENOSYL-METHYLTRANSFERASE MRAW"/>
    <property type="match status" value="1"/>
</dbReference>
<keyword evidence="7" id="KW-0175">Coiled coil</keyword>
<dbReference type="Proteomes" id="UP000279422">
    <property type="component" value="Unassembled WGS sequence"/>
</dbReference>
<keyword evidence="2 6" id="KW-0698">rRNA processing</keyword>
<dbReference type="Pfam" id="PF01795">
    <property type="entry name" value="Methyltransf_5"/>
    <property type="match status" value="1"/>
</dbReference>
<dbReference type="NCBIfam" id="TIGR00006">
    <property type="entry name" value="16S rRNA (cytosine(1402)-N(4))-methyltransferase RsmH"/>
    <property type="match status" value="1"/>
</dbReference>
<dbReference type="PANTHER" id="PTHR11265:SF0">
    <property type="entry name" value="12S RRNA N4-METHYLCYTIDINE METHYLTRANSFERASE"/>
    <property type="match status" value="1"/>
</dbReference>
<evidence type="ECO:0000256" key="1">
    <source>
        <dbReference type="ARBA" id="ARBA00010396"/>
    </source>
</evidence>
<dbReference type="GO" id="GO:0070475">
    <property type="term" value="P:rRNA base methylation"/>
    <property type="evidence" value="ECO:0007669"/>
    <property type="project" value="UniProtKB-UniRule"/>
</dbReference>
<feature type="coiled-coil region" evidence="7">
    <location>
        <begin position="53"/>
        <end position="80"/>
    </location>
</feature>
<evidence type="ECO:0000313" key="8">
    <source>
        <dbReference type="EMBL" id="RLE10724.1"/>
    </source>
</evidence>
<proteinExistence type="inferred from homology"/>
<evidence type="ECO:0000313" key="9">
    <source>
        <dbReference type="Proteomes" id="UP000279422"/>
    </source>
</evidence>
<evidence type="ECO:0000256" key="3">
    <source>
        <dbReference type="ARBA" id="ARBA00022603"/>
    </source>
</evidence>
<keyword evidence="4 6" id="KW-0808">Transferase</keyword>
<dbReference type="InterPro" id="IPR002903">
    <property type="entry name" value="RsmH"/>
</dbReference>
<feature type="binding site" evidence="6">
    <location>
        <position position="102"/>
    </location>
    <ligand>
        <name>S-adenosyl-L-methionine</name>
        <dbReference type="ChEBI" id="CHEBI:59789"/>
    </ligand>
</feature>
<evidence type="ECO:0000256" key="2">
    <source>
        <dbReference type="ARBA" id="ARBA00022552"/>
    </source>
</evidence>
<keyword evidence="6" id="KW-0963">Cytoplasm</keyword>
<dbReference type="SUPFAM" id="SSF53335">
    <property type="entry name" value="S-adenosyl-L-methionine-dependent methyltransferases"/>
    <property type="match status" value="1"/>
</dbReference>
<feature type="binding site" evidence="6">
    <location>
        <position position="81"/>
    </location>
    <ligand>
        <name>S-adenosyl-L-methionine</name>
        <dbReference type="ChEBI" id="CHEBI:59789"/>
    </ligand>
</feature>
<protein>
    <recommendedName>
        <fullName evidence="6">Ribosomal RNA small subunit methyltransferase H</fullName>
        <ecNumber evidence="6">2.1.1.199</ecNumber>
    </recommendedName>
    <alternativeName>
        <fullName evidence="6">16S rRNA m(4)C1402 methyltransferase</fullName>
    </alternativeName>
    <alternativeName>
        <fullName evidence="6">rRNA (cytosine-N(4)-)-methyltransferase RsmH</fullName>
    </alternativeName>
</protein>
<dbReference type="AlphaFoldDB" id="A0A497E6H4"/>
<feature type="binding site" evidence="6">
    <location>
        <position position="54"/>
    </location>
    <ligand>
        <name>S-adenosyl-L-methionine</name>
        <dbReference type="ChEBI" id="CHEBI:59789"/>
    </ligand>
</feature>
<comment type="function">
    <text evidence="6">Specifically methylates the N4 position of cytidine in position 1402 (C1402) of 16S rRNA.</text>
</comment>
<comment type="catalytic activity">
    <reaction evidence="6">
        <text>cytidine(1402) in 16S rRNA + S-adenosyl-L-methionine = N(4)-methylcytidine(1402) in 16S rRNA + S-adenosyl-L-homocysteine + H(+)</text>
        <dbReference type="Rhea" id="RHEA:42928"/>
        <dbReference type="Rhea" id="RHEA-COMP:10286"/>
        <dbReference type="Rhea" id="RHEA-COMP:10287"/>
        <dbReference type="ChEBI" id="CHEBI:15378"/>
        <dbReference type="ChEBI" id="CHEBI:57856"/>
        <dbReference type="ChEBI" id="CHEBI:59789"/>
        <dbReference type="ChEBI" id="CHEBI:74506"/>
        <dbReference type="ChEBI" id="CHEBI:82748"/>
        <dbReference type="EC" id="2.1.1.199"/>
    </reaction>
</comment>
<organism evidence="8 9">
    <name type="scientific">Aerophobetes bacterium</name>
    <dbReference type="NCBI Taxonomy" id="2030807"/>
    <lineage>
        <taxon>Bacteria</taxon>
        <taxon>Candidatus Aerophobota</taxon>
    </lineage>
</organism>
<dbReference type="InterPro" id="IPR029063">
    <property type="entry name" value="SAM-dependent_MTases_sf"/>
</dbReference>
<comment type="caution">
    <text evidence="8">The sequence shown here is derived from an EMBL/GenBank/DDBJ whole genome shotgun (WGS) entry which is preliminary data.</text>
</comment>
<dbReference type="Gene3D" id="1.10.150.170">
    <property type="entry name" value="Putative methyltransferase TM0872, insert domain"/>
    <property type="match status" value="1"/>
</dbReference>
<dbReference type="HAMAP" id="MF_01007">
    <property type="entry name" value="16SrRNA_methyltr_H"/>
    <property type="match status" value="1"/>
</dbReference>
<evidence type="ECO:0000256" key="4">
    <source>
        <dbReference type="ARBA" id="ARBA00022679"/>
    </source>
</evidence>
<keyword evidence="3 6" id="KW-0489">Methyltransferase</keyword>
<feature type="binding site" evidence="6">
    <location>
        <begin position="34"/>
        <end position="36"/>
    </location>
    <ligand>
        <name>S-adenosyl-L-methionine</name>
        <dbReference type="ChEBI" id="CHEBI:59789"/>
    </ligand>
</feature>
<dbReference type="InterPro" id="IPR023397">
    <property type="entry name" value="SAM-dep_MeTrfase_MraW_recog"/>
</dbReference>
<keyword evidence="5 6" id="KW-0949">S-adenosyl-L-methionine</keyword>
<gene>
    <name evidence="6" type="primary">rsmH</name>
    <name evidence="8" type="ORF">DRJ00_00595</name>
</gene>
<comment type="similarity">
    <text evidence="1 6">Belongs to the methyltransferase superfamily. RsmH family.</text>
</comment>
<evidence type="ECO:0000256" key="5">
    <source>
        <dbReference type="ARBA" id="ARBA00022691"/>
    </source>
</evidence>
<dbReference type="GO" id="GO:0071424">
    <property type="term" value="F:rRNA (cytosine-N4-)-methyltransferase activity"/>
    <property type="evidence" value="ECO:0007669"/>
    <property type="project" value="UniProtKB-UniRule"/>
</dbReference>
<reference evidence="8 9" key="1">
    <citation type="submission" date="2018-06" db="EMBL/GenBank/DDBJ databases">
        <title>Extensive metabolic versatility and redundancy in microbially diverse, dynamic hydrothermal sediments.</title>
        <authorList>
            <person name="Dombrowski N."/>
            <person name="Teske A."/>
            <person name="Baker B.J."/>
        </authorList>
    </citation>
    <scope>NUCLEOTIDE SEQUENCE [LARGE SCALE GENOMIC DNA]</scope>
    <source>
        <strain evidence="8">B47_G16</strain>
    </source>
</reference>
<dbReference type="EMBL" id="QMPZ01000003">
    <property type="protein sequence ID" value="RLE10724.1"/>
    <property type="molecule type" value="Genomic_DNA"/>
</dbReference>
<comment type="subcellular location">
    <subcellularLocation>
        <location evidence="6">Cytoplasm</location>
    </subcellularLocation>
</comment>
<sequence length="298" mass="34771">MKVSLHQPAMVKEVLYYLAPQAGGLYVDCTIGSGGHSRAILEKTDGKAKILGIDRDEEALRIAEEQLREYEKQIILVKGNFKDLHEILKGEKIKKVNGILYDLGVSSMQLDSRQRGFSFRWNSPLDMRMDKQQELTASHLVNELSEKKLEEIFFKLGEERWARRVAKFIVKERKKRPLRTTEELVETIRKAIPAEVRRKRKIHFATKIFQALRIKVNEELENLKISLNSCFDLLQKGGRVCIISYHSLEDRIVKNEFRKRREKEIKILTKKVVRPSFEEIRSNPRVRSAKLRAAEKCK</sequence>
<feature type="binding site" evidence="6">
    <location>
        <position position="109"/>
    </location>
    <ligand>
        <name>S-adenosyl-L-methionine</name>
        <dbReference type="ChEBI" id="CHEBI:59789"/>
    </ligand>
</feature>
<dbReference type="SUPFAM" id="SSF81799">
    <property type="entry name" value="Putative methyltransferase TM0872, insert domain"/>
    <property type="match status" value="1"/>
</dbReference>